<dbReference type="NCBIfam" id="NF041921">
    <property type="entry name" value="HVO_A0556"/>
    <property type="match status" value="1"/>
</dbReference>
<dbReference type="RefSeq" id="WP_008426829.1">
    <property type="nucleotide sequence ID" value="NZ_AOIA01000160.1"/>
</dbReference>
<evidence type="ECO:0008006" key="3">
    <source>
        <dbReference type="Google" id="ProtNLM"/>
    </source>
</evidence>
<accession>L9WRQ1</accession>
<evidence type="ECO:0000313" key="1">
    <source>
        <dbReference type="EMBL" id="ELY52087.1"/>
    </source>
</evidence>
<organism evidence="1 2">
    <name type="scientific">Natronococcus jeotgali DSM 18795</name>
    <dbReference type="NCBI Taxonomy" id="1227498"/>
    <lineage>
        <taxon>Archaea</taxon>
        <taxon>Methanobacteriati</taxon>
        <taxon>Methanobacteriota</taxon>
        <taxon>Stenosarchaea group</taxon>
        <taxon>Halobacteria</taxon>
        <taxon>Halobacteriales</taxon>
        <taxon>Natrialbaceae</taxon>
        <taxon>Natronococcus</taxon>
    </lineage>
</organism>
<proteinExistence type="predicted"/>
<evidence type="ECO:0000313" key="2">
    <source>
        <dbReference type="Proteomes" id="UP000011531"/>
    </source>
</evidence>
<dbReference type="OrthoDB" id="245896at2157"/>
<dbReference type="EMBL" id="AOIA01000160">
    <property type="protein sequence ID" value="ELY52087.1"/>
    <property type="molecule type" value="Genomic_DNA"/>
</dbReference>
<comment type="caution">
    <text evidence="1">The sequence shown here is derived from an EMBL/GenBank/DDBJ whole genome shotgun (WGS) entry which is preliminary data.</text>
</comment>
<protein>
    <recommendedName>
        <fullName evidence="3">Small CPxCG-related zinc finger protein</fullName>
    </recommendedName>
</protein>
<name>L9WRQ1_9EURY</name>
<keyword evidence="2" id="KW-1185">Reference proteome</keyword>
<sequence>MSKPQSTVGTQRQLLAILEGRPCPSCSDGELERGEYKDNAAAVCDECGTPRAQVWQPSG</sequence>
<reference evidence="1 2" key="1">
    <citation type="journal article" date="2014" name="PLoS Genet.">
        <title>Phylogenetically driven sequencing of extremely halophilic archaea reveals strategies for static and dynamic osmo-response.</title>
        <authorList>
            <person name="Becker E.A."/>
            <person name="Seitzer P.M."/>
            <person name="Tritt A."/>
            <person name="Larsen D."/>
            <person name="Krusor M."/>
            <person name="Yao A.I."/>
            <person name="Wu D."/>
            <person name="Madern D."/>
            <person name="Eisen J.A."/>
            <person name="Darling A.E."/>
            <person name="Facciotti M.T."/>
        </authorList>
    </citation>
    <scope>NUCLEOTIDE SEQUENCE [LARGE SCALE GENOMIC DNA]</scope>
    <source>
        <strain evidence="1 2">DSM 18795</strain>
    </source>
</reference>
<dbReference type="InterPro" id="IPR049681">
    <property type="entry name" value="HVO_A0556-like"/>
</dbReference>
<dbReference type="AlphaFoldDB" id="L9WRQ1"/>
<gene>
    <name evidence="1" type="ORF">C492_20206</name>
</gene>
<dbReference type="Proteomes" id="UP000011531">
    <property type="component" value="Unassembled WGS sequence"/>
</dbReference>